<protein>
    <submittedName>
        <fullName evidence="1">Amidohydrolase</fullName>
    </submittedName>
</protein>
<dbReference type="Proteomes" id="UP000310719">
    <property type="component" value="Chromosome"/>
</dbReference>
<reference evidence="1 2" key="1">
    <citation type="submission" date="2019-05" db="EMBL/GenBank/DDBJ databases">
        <authorList>
            <consortium name="Pathogen Informatics"/>
        </authorList>
    </citation>
    <scope>NUCLEOTIDE SEQUENCE [LARGE SCALE GENOMIC DNA]</scope>
    <source>
        <strain evidence="1 2">NCTC13032</strain>
    </source>
</reference>
<evidence type="ECO:0000313" key="2">
    <source>
        <dbReference type="Proteomes" id="UP000310719"/>
    </source>
</evidence>
<evidence type="ECO:0000313" key="1">
    <source>
        <dbReference type="EMBL" id="VTP68482.1"/>
    </source>
</evidence>
<dbReference type="Gene3D" id="3.40.630.10">
    <property type="entry name" value="Zn peptidases"/>
    <property type="match status" value="1"/>
</dbReference>
<name>A0A4U9HV25_9ENTR</name>
<sequence length="61" mass="6414">MAGEAGITVLPYDLATGVVAEVGKGEKQIALRADIDALPIEERSGVAFTSPTSWRDACLRP</sequence>
<accession>A0A4U9HV25</accession>
<dbReference type="AlphaFoldDB" id="A0A4U9HV25"/>
<gene>
    <name evidence="1" type="ORF">NCTC13032_03577</name>
</gene>
<keyword evidence="1" id="KW-0378">Hydrolase</keyword>
<dbReference type="EMBL" id="LR590464">
    <property type="protein sequence ID" value="VTP68482.1"/>
    <property type="molecule type" value="Genomic_DNA"/>
</dbReference>
<dbReference type="SUPFAM" id="SSF53187">
    <property type="entry name" value="Zn-dependent exopeptidases"/>
    <property type="match status" value="1"/>
</dbReference>
<organism evidence="1 2">
    <name type="scientific">Leclercia adecarboxylata</name>
    <dbReference type="NCBI Taxonomy" id="83655"/>
    <lineage>
        <taxon>Bacteria</taxon>
        <taxon>Pseudomonadati</taxon>
        <taxon>Pseudomonadota</taxon>
        <taxon>Gammaproteobacteria</taxon>
        <taxon>Enterobacterales</taxon>
        <taxon>Enterobacteriaceae</taxon>
        <taxon>Leclercia</taxon>
    </lineage>
</organism>
<dbReference type="GO" id="GO:0016787">
    <property type="term" value="F:hydrolase activity"/>
    <property type="evidence" value="ECO:0007669"/>
    <property type="project" value="UniProtKB-KW"/>
</dbReference>
<proteinExistence type="predicted"/>